<reference evidence="1 2" key="1">
    <citation type="submission" date="2016-09" db="EMBL/GenBank/DDBJ databases">
        <authorList>
            <person name="Capua I."/>
            <person name="De Benedictis P."/>
            <person name="Joannis T."/>
            <person name="Lombin L.H."/>
            <person name="Cattoli G."/>
        </authorList>
    </citation>
    <scope>NUCLEOTIDE SEQUENCE [LARGE SCALE GENOMIC DNA]</scope>
    <source>
        <strain evidence="1 2">NRS-1</strain>
    </source>
</reference>
<evidence type="ECO:0008006" key="3">
    <source>
        <dbReference type="Google" id="ProtNLM"/>
    </source>
</evidence>
<organism evidence="1 2">
    <name type="scientific">Cloacibacterium normanense</name>
    <dbReference type="NCBI Taxonomy" id="237258"/>
    <lineage>
        <taxon>Bacteria</taxon>
        <taxon>Pseudomonadati</taxon>
        <taxon>Bacteroidota</taxon>
        <taxon>Flavobacteriia</taxon>
        <taxon>Flavobacteriales</taxon>
        <taxon>Weeksellaceae</taxon>
    </lineage>
</organism>
<proteinExistence type="predicted"/>
<dbReference type="STRING" id="237258.SAMN04489756_10232"/>
<sequence>MDDIAKEFSISKKTLYQKYSHKENLICDVLDFMSKEGLDEVDRIRQEYKCPIESLLVSGARMDEITCKEKNIFDIQLLKYYPDIFHSHQISISVRIIKILKEDYETGVEIGYFRRGISIDLYIKFLITLFFSAEISPLFTEEKNKKKLSVAMKLLYLDAIVTDEGKQRLNELKEKYQYSNI</sequence>
<dbReference type="EMBL" id="MKGI01000005">
    <property type="protein sequence ID" value="OEL12432.1"/>
    <property type="molecule type" value="Genomic_DNA"/>
</dbReference>
<dbReference type="SUPFAM" id="SSF46689">
    <property type="entry name" value="Homeodomain-like"/>
    <property type="match status" value="1"/>
</dbReference>
<evidence type="ECO:0000313" key="1">
    <source>
        <dbReference type="EMBL" id="OEL12432.1"/>
    </source>
</evidence>
<accession>A0A1E5UHS5</accession>
<dbReference type="InterPro" id="IPR009057">
    <property type="entry name" value="Homeodomain-like_sf"/>
</dbReference>
<evidence type="ECO:0000313" key="2">
    <source>
        <dbReference type="Proteomes" id="UP000095601"/>
    </source>
</evidence>
<protein>
    <recommendedName>
        <fullName evidence="3">Bacterial regulatory, tetR family protein</fullName>
    </recommendedName>
</protein>
<dbReference type="Gene3D" id="1.10.357.10">
    <property type="entry name" value="Tetracycline Repressor, domain 2"/>
    <property type="match status" value="1"/>
</dbReference>
<keyword evidence="2" id="KW-1185">Reference proteome</keyword>
<dbReference type="Proteomes" id="UP000095601">
    <property type="component" value="Unassembled WGS sequence"/>
</dbReference>
<name>A0A1E5UHS5_9FLAO</name>
<dbReference type="AlphaFoldDB" id="A0A1E5UHS5"/>
<comment type="caution">
    <text evidence="1">The sequence shown here is derived from an EMBL/GenBank/DDBJ whole genome shotgun (WGS) entry which is preliminary data.</text>
</comment>
<gene>
    <name evidence="1" type="ORF">BHF72_1187</name>
</gene>